<protein>
    <submittedName>
        <fullName evidence="1">Uncharacterized protein</fullName>
    </submittedName>
</protein>
<evidence type="ECO:0000313" key="2">
    <source>
        <dbReference type="Proteomes" id="UP001258315"/>
    </source>
</evidence>
<dbReference type="Proteomes" id="UP001258315">
    <property type="component" value="Unassembled WGS sequence"/>
</dbReference>
<comment type="caution">
    <text evidence="1">The sequence shown here is derived from an EMBL/GenBank/DDBJ whole genome shotgun (WGS) entry which is preliminary data.</text>
</comment>
<reference evidence="2" key="1">
    <citation type="submission" date="2023-07" db="EMBL/GenBank/DDBJ databases">
        <title>Functional and genomic diversity of the sorghum phyllosphere microbiome.</title>
        <authorList>
            <person name="Shade A."/>
        </authorList>
    </citation>
    <scope>NUCLEOTIDE SEQUENCE [LARGE SCALE GENOMIC DNA]</scope>
    <source>
        <strain evidence="2">SORGH_AS_0422</strain>
    </source>
</reference>
<evidence type="ECO:0000313" key="1">
    <source>
        <dbReference type="EMBL" id="MDT3401299.1"/>
    </source>
</evidence>
<proteinExistence type="predicted"/>
<name>A0ABU3GND2_9SPHI</name>
<organism evidence="1 2">
    <name type="scientific">Mucilaginibacter terrae</name>
    <dbReference type="NCBI Taxonomy" id="1955052"/>
    <lineage>
        <taxon>Bacteria</taxon>
        <taxon>Pseudomonadati</taxon>
        <taxon>Bacteroidota</taxon>
        <taxon>Sphingobacteriia</taxon>
        <taxon>Sphingobacteriales</taxon>
        <taxon>Sphingobacteriaceae</taxon>
        <taxon>Mucilaginibacter</taxon>
    </lineage>
</organism>
<dbReference type="EMBL" id="JAVLVU010000001">
    <property type="protein sequence ID" value="MDT3401299.1"/>
    <property type="molecule type" value="Genomic_DNA"/>
</dbReference>
<sequence length="80" mass="9021">MNEPFHLHVTYSGQAYELPARFERWGYTHRFSVLIGDETFVFEPDEEGNYRVLTTAVASATLNTGLLQATAERLAALNTN</sequence>
<accession>A0ABU3GND2</accession>
<keyword evidence="2" id="KW-1185">Reference proteome</keyword>
<dbReference type="RefSeq" id="WP_311947156.1">
    <property type="nucleotide sequence ID" value="NZ_JAVLVU010000001.1"/>
</dbReference>
<gene>
    <name evidence="1" type="ORF">QE417_000371</name>
</gene>